<organism evidence="1 2">
    <name type="scientific">Trifolium medium</name>
    <dbReference type="NCBI Taxonomy" id="97028"/>
    <lineage>
        <taxon>Eukaryota</taxon>
        <taxon>Viridiplantae</taxon>
        <taxon>Streptophyta</taxon>
        <taxon>Embryophyta</taxon>
        <taxon>Tracheophyta</taxon>
        <taxon>Spermatophyta</taxon>
        <taxon>Magnoliopsida</taxon>
        <taxon>eudicotyledons</taxon>
        <taxon>Gunneridae</taxon>
        <taxon>Pentapetalae</taxon>
        <taxon>rosids</taxon>
        <taxon>fabids</taxon>
        <taxon>Fabales</taxon>
        <taxon>Fabaceae</taxon>
        <taxon>Papilionoideae</taxon>
        <taxon>50 kb inversion clade</taxon>
        <taxon>NPAAA clade</taxon>
        <taxon>Hologalegina</taxon>
        <taxon>IRL clade</taxon>
        <taxon>Trifolieae</taxon>
        <taxon>Trifolium</taxon>
    </lineage>
</organism>
<comment type="caution">
    <text evidence="1">The sequence shown here is derived from an EMBL/GenBank/DDBJ whole genome shotgun (WGS) entry which is preliminary data.</text>
</comment>
<evidence type="ECO:0000313" key="1">
    <source>
        <dbReference type="EMBL" id="MCI55202.1"/>
    </source>
</evidence>
<feature type="non-terminal residue" evidence="1">
    <location>
        <position position="94"/>
    </location>
</feature>
<sequence>RARGRRVWVRIFGVPLHVWGDECFKKVVWGFGNLVKLDELTKNLQRLEFARVQVVTSTWDTIDETVDIRVGNDLFVLKVTEEKWTEGVFAGDGG</sequence>
<evidence type="ECO:0000313" key="2">
    <source>
        <dbReference type="Proteomes" id="UP000265520"/>
    </source>
</evidence>
<protein>
    <submittedName>
        <fullName evidence="1">DUF4283 domain protein</fullName>
    </submittedName>
</protein>
<dbReference type="Proteomes" id="UP000265520">
    <property type="component" value="Unassembled WGS sequence"/>
</dbReference>
<accession>A0A392T359</accession>
<feature type="non-terminal residue" evidence="1">
    <location>
        <position position="1"/>
    </location>
</feature>
<dbReference type="PANTHER" id="PTHR34427">
    <property type="entry name" value="DUF4283 DOMAIN PROTEIN"/>
    <property type="match status" value="1"/>
</dbReference>
<keyword evidence="2" id="KW-1185">Reference proteome</keyword>
<reference evidence="1 2" key="1">
    <citation type="journal article" date="2018" name="Front. Plant Sci.">
        <title>Red Clover (Trifolium pratense) and Zigzag Clover (T. medium) - A Picture of Genomic Similarities and Differences.</title>
        <authorList>
            <person name="Dluhosova J."/>
            <person name="Istvanek J."/>
            <person name="Nedelnik J."/>
            <person name="Repkova J."/>
        </authorList>
    </citation>
    <scope>NUCLEOTIDE SEQUENCE [LARGE SCALE GENOMIC DNA]</scope>
    <source>
        <strain evidence="2">cv. 10/8</strain>
        <tissue evidence="1">Leaf</tissue>
    </source>
</reference>
<dbReference type="EMBL" id="LXQA010492309">
    <property type="protein sequence ID" value="MCI55202.1"/>
    <property type="molecule type" value="Genomic_DNA"/>
</dbReference>
<proteinExistence type="predicted"/>
<name>A0A392T359_9FABA</name>
<dbReference type="PANTHER" id="PTHR34427:SF5">
    <property type="entry name" value="DUF4283 DOMAIN-CONTAINING PROTEIN"/>
    <property type="match status" value="1"/>
</dbReference>
<dbReference type="AlphaFoldDB" id="A0A392T359"/>